<gene>
    <name evidence="1" type="ORF">TU35_006220</name>
</gene>
<proteinExistence type="predicted"/>
<comment type="caution">
    <text evidence="1">The sequence shown here is derived from an EMBL/GenBank/DDBJ whole genome shotgun (WGS) entry which is preliminary data.</text>
</comment>
<sequence>MLDARYLKLLAFLALAQSWAGRRFIAAKLGYGEGVVRRIIEVGRGQGHITVNRAGVKITEAGLAYLASALSTCKLKLLLSTAKFPQKFCGRICVAFSYGEEIKSLVAFRDELVRRGACGAIIMALVGGRLHIPLANMYLEDLDAETALSIKERAKEGETVIMSCGDNFSQALAPIEICDDGTRPIGEDRHPI</sequence>
<evidence type="ECO:0000313" key="2">
    <source>
        <dbReference type="Proteomes" id="UP000033636"/>
    </source>
</evidence>
<organism evidence="1 2">
    <name type="scientific">Thermoproteus sp. AZ2</name>
    <dbReference type="NCBI Taxonomy" id="1609232"/>
    <lineage>
        <taxon>Archaea</taxon>
        <taxon>Thermoproteota</taxon>
        <taxon>Thermoprotei</taxon>
        <taxon>Thermoproteales</taxon>
        <taxon>Thermoproteaceae</taxon>
        <taxon>Thermoproteus</taxon>
    </lineage>
</organism>
<evidence type="ECO:0000313" key="1">
    <source>
        <dbReference type="EMBL" id="MFB6490823.1"/>
    </source>
</evidence>
<accession>A0ACC6V192</accession>
<dbReference type="EMBL" id="JZWT02000015">
    <property type="protein sequence ID" value="MFB6490823.1"/>
    <property type="molecule type" value="Genomic_DNA"/>
</dbReference>
<name>A0ACC6V192_9CREN</name>
<protein>
    <submittedName>
        <fullName evidence="1">DUF4443 domain-containing protein</fullName>
    </submittedName>
</protein>
<dbReference type="Proteomes" id="UP000033636">
    <property type="component" value="Unassembled WGS sequence"/>
</dbReference>
<reference evidence="1" key="1">
    <citation type="submission" date="2024-07" db="EMBL/GenBank/DDBJ databases">
        <title>Metagenome and Metagenome-Assembled Genomes of Archaea from a hot spring from the geothermal field of Los Azufres, Mexico.</title>
        <authorList>
            <person name="Marin-Paredes R."/>
            <person name="Martinez-Romero E."/>
            <person name="Servin-Garciduenas L.E."/>
        </authorList>
    </citation>
    <scope>NUCLEOTIDE SEQUENCE</scope>
</reference>